<dbReference type="RefSeq" id="WP_089972646.1">
    <property type="nucleotide sequence ID" value="NZ_FNJM01000016.1"/>
</dbReference>
<reference evidence="2 3" key="1">
    <citation type="submission" date="2016-10" db="EMBL/GenBank/DDBJ databases">
        <authorList>
            <person name="de Groot N.N."/>
        </authorList>
    </citation>
    <scope>NUCLEOTIDE SEQUENCE [LARGE SCALE GENOMIC DNA]</scope>
    <source>
        <strain evidence="2 3">DSM 12272</strain>
    </source>
</reference>
<evidence type="ECO:0000259" key="1">
    <source>
        <dbReference type="Pfam" id="PF18735"/>
    </source>
</evidence>
<evidence type="ECO:0000313" key="2">
    <source>
        <dbReference type="EMBL" id="SDP77473.1"/>
    </source>
</evidence>
<dbReference type="Proteomes" id="UP000198597">
    <property type="component" value="Unassembled WGS sequence"/>
</dbReference>
<sequence>MQDIILKYDEFKKHLLTLKEYVLFNKKEREAKYSDYRDIVYGAIINRGYSLWETYVKDIFYEYFILKKDEYYENNTLIGKYKISELPAYLFEDAILNEKDDIIMFKLNRQVISFTSKNMDMNEMRNLFKKLDIEINNTLDNNMDLNEAVNLFEISFENGLDKDKKTTQGLKRLIEERNFVSHYAHIDTFQDLEILLEWINFYILLGKTLCKFICLEYVKGLSCNKSIIGECKNALTKRNMLLVDIGDKIKVDKTSLLYVYSNNILIDILKPISFQVEGSDVEFVQAGDKAGINIKTIFDYDEKIRAEYKYYIIENI</sequence>
<dbReference type="STRING" id="94869.SAMN04488529_11659"/>
<organism evidence="2 3">
    <name type="scientific">Clostridium gasigenes</name>
    <dbReference type="NCBI Taxonomy" id="94869"/>
    <lineage>
        <taxon>Bacteria</taxon>
        <taxon>Bacillati</taxon>
        <taxon>Bacillota</taxon>
        <taxon>Clostridia</taxon>
        <taxon>Eubacteriales</taxon>
        <taxon>Clostridiaceae</taxon>
        <taxon>Clostridium</taxon>
    </lineage>
</organism>
<name>A0A1H0VGL2_9CLOT</name>
<dbReference type="Pfam" id="PF18735">
    <property type="entry name" value="HEPN_RiboL-PSP"/>
    <property type="match status" value="1"/>
</dbReference>
<dbReference type="EMBL" id="FNJM01000016">
    <property type="protein sequence ID" value="SDP77473.1"/>
    <property type="molecule type" value="Genomic_DNA"/>
</dbReference>
<accession>A0A1H0VGL2</accession>
<keyword evidence="3" id="KW-1185">Reference proteome</keyword>
<protein>
    <recommendedName>
        <fullName evidence="1">RiboL-PSP-HEPN domain-containing protein</fullName>
    </recommendedName>
</protein>
<dbReference type="AlphaFoldDB" id="A0A1H0VGL2"/>
<feature type="domain" description="RiboL-PSP-HEPN" evidence="1">
    <location>
        <begin position="33"/>
        <end position="213"/>
    </location>
</feature>
<dbReference type="InterPro" id="IPR041519">
    <property type="entry name" value="HEPN_RiboL-PSP"/>
</dbReference>
<proteinExistence type="predicted"/>
<dbReference type="OrthoDB" id="3034440at2"/>
<gene>
    <name evidence="2" type="ORF">SAMN04488529_11659</name>
</gene>
<evidence type="ECO:0000313" key="3">
    <source>
        <dbReference type="Proteomes" id="UP000198597"/>
    </source>
</evidence>